<dbReference type="InterPro" id="IPR042468">
    <property type="entry name" value="Peptidase_C65_otubain_sub1"/>
</dbReference>
<dbReference type="EC" id="3.4.19.12" evidence="2"/>
<dbReference type="InterPro" id="IPR001245">
    <property type="entry name" value="Ser-Thr/Tyr_kinase_cat_dom"/>
</dbReference>
<dbReference type="EMBL" id="KN832996">
    <property type="protein sequence ID" value="KIM81953.1"/>
    <property type="molecule type" value="Genomic_DNA"/>
</dbReference>
<dbReference type="InterPro" id="IPR019400">
    <property type="entry name" value="Peptidase_C65_otubain"/>
</dbReference>
<dbReference type="SUPFAM" id="SSF56112">
    <property type="entry name" value="Protein kinase-like (PK-like)"/>
    <property type="match status" value="1"/>
</dbReference>
<evidence type="ECO:0000259" key="8">
    <source>
        <dbReference type="PROSITE" id="PS50011"/>
    </source>
</evidence>
<keyword evidence="5" id="KW-0378">Hydrolase</keyword>
<dbReference type="Gene3D" id="1.10.510.10">
    <property type="entry name" value="Transferase(Phosphotransferase) domain 1"/>
    <property type="match status" value="1"/>
</dbReference>
<reference evidence="11" key="2">
    <citation type="submission" date="2015-01" db="EMBL/GenBank/DDBJ databases">
        <title>Evolutionary Origins and Diversification of the Mycorrhizal Mutualists.</title>
        <authorList>
            <consortium name="DOE Joint Genome Institute"/>
            <consortium name="Mycorrhizal Genomics Consortium"/>
            <person name="Kohler A."/>
            <person name="Kuo A."/>
            <person name="Nagy L.G."/>
            <person name="Floudas D."/>
            <person name="Copeland A."/>
            <person name="Barry K.W."/>
            <person name="Cichocki N."/>
            <person name="Veneault-Fourrey C."/>
            <person name="LaButti K."/>
            <person name="Lindquist E.A."/>
            <person name="Lipzen A."/>
            <person name="Lundell T."/>
            <person name="Morin E."/>
            <person name="Murat C."/>
            <person name="Riley R."/>
            <person name="Ohm R."/>
            <person name="Sun H."/>
            <person name="Tunlid A."/>
            <person name="Henrissat B."/>
            <person name="Grigoriev I.V."/>
            <person name="Hibbett D.S."/>
            <person name="Martin F."/>
        </authorList>
    </citation>
    <scope>NUCLEOTIDE SEQUENCE [LARGE SCALE GENOMIC DNA]</scope>
    <source>
        <strain evidence="11">F 1598</strain>
    </source>
</reference>
<dbReference type="GO" id="GO:0043130">
    <property type="term" value="F:ubiquitin binding"/>
    <property type="evidence" value="ECO:0007669"/>
    <property type="project" value="TreeGrafter"/>
</dbReference>
<dbReference type="InterPro" id="IPR000719">
    <property type="entry name" value="Prot_kinase_dom"/>
</dbReference>
<dbReference type="CDD" id="cd22749">
    <property type="entry name" value="Otubain_C65"/>
    <property type="match status" value="1"/>
</dbReference>
<dbReference type="GO" id="GO:0004843">
    <property type="term" value="F:cysteine-type deubiquitinase activity"/>
    <property type="evidence" value="ECO:0007669"/>
    <property type="project" value="UniProtKB-EC"/>
</dbReference>
<dbReference type="GO" id="GO:0004672">
    <property type="term" value="F:protein kinase activity"/>
    <property type="evidence" value="ECO:0007669"/>
    <property type="project" value="InterPro"/>
</dbReference>
<dbReference type="PANTHER" id="PTHR12931">
    <property type="entry name" value="UBIQUITIN THIOLESTERASE PROTEIN OTUB"/>
    <property type="match status" value="1"/>
</dbReference>
<evidence type="ECO:0000256" key="2">
    <source>
        <dbReference type="ARBA" id="ARBA00012759"/>
    </source>
</evidence>
<evidence type="ECO:0000256" key="1">
    <source>
        <dbReference type="ARBA" id="ARBA00000707"/>
    </source>
</evidence>
<sequence>MPVINKQCDIYSFGSVMLQVLSGKIPYHYVKRDIQVVINLSKGITPQRPTITRINDELWEFINRCWAEPARRPNIGEVSAFVQQYRARCENVSNATKSGDDPSGSSNLTEAELDDDFPSDSVAHNPLIFRETQMSHLRAEYESQGCPQAFLEQIDWLISNGCDYVRRTKDDGNSLYRSIAFAFIERVLNMPEDFELAKSTLQSSRLLFEIAGIEPSVYEDLLNITVSILQQTVTPDLNGQKLTPDLLLQAFETVEVSNSVVLYFRLLTCAQIRADPDSYEPFLLDFQMELAEFCETWVETMGAEADDIQIAALSRALGITIQVAQLQERMRDTGFDFEPFGKARSLGVNNNDPVVILRRPGHFELLYSSQ</sequence>
<evidence type="ECO:0000256" key="3">
    <source>
        <dbReference type="ARBA" id="ARBA00022670"/>
    </source>
</evidence>
<feature type="domain" description="OTU" evidence="9">
    <location>
        <begin position="163"/>
        <end position="369"/>
    </location>
</feature>
<dbReference type="HOGENOM" id="CLU_014832_3_3_1"/>
<protein>
    <recommendedName>
        <fullName evidence="2">ubiquitinyl hydrolase 1</fullName>
        <ecNumber evidence="2">3.4.19.12</ecNumber>
    </recommendedName>
</protein>
<evidence type="ECO:0000256" key="5">
    <source>
        <dbReference type="ARBA" id="ARBA00022801"/>
    </source>
</evidence>
<accession>A0A0C3B6T4</accession>
<dbReference type="InParanoid" id="A0A0C3B6T4"/>
<dbReference type="Gene3D" id="3.30.200.60">
    <property type="entry name" value="Peptidase C65 Otubain, subdomain 1"/>
    <property type="match status" value="1"/>
</dbReference>
<dbReference type="PROSITE" id="PS50011">
    <property type="entry name" value="PROTEIN_KINASE_DOM"/>
    <property type="match status" value="1"/>
</dbReference>
<dbReference type="PROSITE" id="PS50802">
    <property type="entry name" value="OTU"/>
    <property type="match status" value="1"/>
</dbReference>
<dbReference type="GO" id="GO:0005524">
    <property type="term" value="F:ATP binding"/>
    <property type="evidence" value="ECO:0007669"/>
    <property type="project" value="InterPro"/>
</dbReference>
<dbReference type="GO" id="GO:0005634">
    <property type="term" value="C:nucleus"/>
    <property type="evidence" value="ECO:0007669"/>
    <property type="project" value="TreeGrafter"/>
</dbReference>
<feature type="region of interest" description="Disordered" evidence="7">
    <location>
        <begin position="92"/>
        <end position="119"/>
    </location>
</feature>
<evidence type="ECO:0000313" key="11">
    <source>
        <dbReference type="Proteomes" id="UP000054166"/>
    </source>
</evidence>
<dbReference type="GO" id="GO:0006508">
    <property type="term" value="P:proteolysis"/>
    <property type="evidence" value="ECO:0007669"/>
    <property type="project" value="UniProtKB-KW"/>
</dbReference>
<evidence type="ECO:0000259" key="9">
    <source>
        <dbReference type="PROSITE" id="PS50802"/>
    </source>
</evidence>
<keyword evidence="6" id="KW-0788">Thiol protease</keyword>
<evidence type="ECO:0000256" key="7">
    <source>
        <dbReference type="SAM" id="MobiDB-lite"/>
    </source>
</evidence>
<name>A0A0C3B6T4_PILCF</name>
<dbReference type="Pfam" id="PF10275">
    <property type="entry name" value="Peptidase_C65"/>
    <property type="match status" value="1"/>
</dbReference>
<comment type="catalytic activity">
    <reaction evidence="1">
        <text>Thiol-dependent hydrolysis of ester, thioester, amide, peptide and isopeptide bonds formed by the C-terminal Gly of ubiquitin (a 76-residue protein attached to proteins as an intracellular targeting signal).</text>
        <dbReference type="EC" id="3.4.19.12"/>
    </reaction>
</comment>
<keyword evidence="4" id="KW-0833">Ubl conjugation pathway</keyword>
<evidence type="ECO:0000256" key="4">
    <source>
        <dbReference type="ARBA" id="ARBA00022786"/>
    </source>
</evidence>
<keyword evidence="3" id="KW-0645">Protease</keyword>
<proteinExistence type="predicted"/>
<dbReference type="SUPFAM" id="SSF54001">
    <property type="entry name" value="Cysteine proteinases"/>
    <property type="match status" value="1"/>
</dbReference>
<evidence type="ECO:0000313" key="10">
    <source>
        <dbReference type="EMBL" id="KIM81953.1"/>
    </source>
</evidence>
<feature type="compositionally biased region" description="Polar residues" evidence="7">
    <location>
        <begin position="92"/>
        <end position="109"/>
    </location>
</feature>
<feature type="domain" description="Protein kinase" evidence="8">
    <location>
        <begin position="1"/>
        <end position="82"/>
    </location>
</feature>
<dbReference type="InterPro" id="IPR003323">
    <property type="entry name" value="OTU_dom"/>
</dbReference>
<dbReference type="Gene3D" id="1.20.1300.20">
    <property type="entry name" value="Peptidase C65 Otubain, subdomain 2"/>
    <property type="match status" value="1"/>
</dbReference>
<evidence type="ECO:0000256" key="6">
    <source>
        <dbReference type="ARBA" id="ARBA00022807"/>
    </source>
</evidence>
<dbReference type="Pfam" id="PF07714">
    <property type="entry name" value="PK_Tyr_Ser-Thr"/>
    <property type="match status" value="1"/>
</dbReference>
<dbReference type="GO" id="GO:0071108">
    <property type="term" value="P:protein K48-linked deubiquitination"/>
    <property type="evidence" value="ECO:0007669"/>
    <property type="project" value="TreeGrafter"/>
</dbReference>
<dbReference type="PANTHER" id="PTHR12931:SF15">
    <property type="entry name" value="UBIQUITIN THIOESTERASE OTUBAIN-LIKE"/>
    <property type="match status" value="1"/>
</dbReference>
<dbReference type="InterPro" id="IPR011009">
    <property type="entry name" value="Kinase-like_dom_sf"/>
</dbReference>
<organism evidence="10 11">
    <name type="scientific">Piloderma croceum (strain F 1598)</name>
    <dbReference type="NCBI Taxonomy" id="765440"/>
    <lineage>
        <taxon>Eukaryota</taxon>
        <taxon>Fungi</taxon>
        <taxon>Dikarya</taxon>
        <taxon>Basidiomycota</taxon>
        <taxon>Agaricomycotina</taxon>
        <taxon>Agaricomycetes</taxon>
        <taxon>Agaricomycetidae</taxon>
        <taxon>Atheliales</taxon>
        <taxon>Atheliaceae</taxon>
        <taxon>Piloderma</taxon>
    </lineage>
</organism>
<reference evidence="10 11" key="1">
    <citation type="submission" date="2014-04" db="EMBL/GenBank/DDBJ databases">
        <authorList>
            <consortium name="DOE Joint Genome Institute"/>
            <person name="Kuo A."/>
            <person name="Tarkka M."/>
            <person name="Buscot F."/>
            <person name="Kohler A."/>
            <person name="Nagy L.G."/>
            <person name="Floudas D."/>
            <person name="Copeland A."/>
            <person name="Barry K.W."/>
            <person name="Cichocki N."/>
            <person name="Veneault-Fourrey C."/>
            <person name="LaButti K."/>
            <person name="Lindquist E.A."/>
            <person name="Lipzen A."/>
            <person name="Lundell T."/>
            <person name="Morin E."/>
            <person name="Murat C."/>
            <person name="Sun H."/>
            <person name="Tunlid A."/>
            <person name="Henrissat B."/>
            <person name="Grigoriev I.V."/>
            <person name="Hibbett D.S."/>
            <person name="Martin F."/>
            <person name="Nordberg H.P."/>
            <person name="Cantor M.N."/>
            <person name="Hua S.X."/>
        </authorList>
    </citation>
    <scope>NUCLEOTIDE SEQUENCE [LARGE SCALE GENOMIC DNA]</scope>
    <source>
        <strain evidence="10 11">F 1598</strain>
    </source>
</reference>
<dbReference type="Proteomes" id="UP000054166">
    <property type="component" value="Unassembled WGS sequence"/>
</dbReference>
<dbReference type="STRING" id="765440.A0A0C3B6T4"/>
<keyword evidence="11" id="KW-1185">Reference proteome</keyword>
<dbReference type="InterPro" id="IPR042467">
    <property type="entry name" value="Peptidase_C65_otubain_sub2"/>
</dbReference>
<dbReference type="InterPro" id="IPR038765">
    <property type="entry name" value="Papain-like_cys_pep_sf"/>
</dbReference>
<gene>
    <name evidence="10" type="ORF">PILCRDRAFT_820832</name>
</gene>
<dbReference type="OrthoDB" id="18915at2759"/>
<dbReference type="AlphaFoldDB" id="A0A0C3B6T4"/>